<dbReference type="Gene3D" id="3.40.50.10110">
    <property type="entry name" value="DNA polymerase III subunit chi"/>
    <property type="match status" value="1"/>
</dbReference>
<gene>
    <name evidence="1" type="ORF">DIC66_01510</name>
</gene>
<dbReference type="OrthoDB" id="5297568at2"/>
<dbReference type="Pfam" id="PF04364">
    <property type="entry name" value="DNA_pol3_chi"/>
    <property type="match status" value="1"/>
</dbReference>
<dbReference type="GO" id="GO:0003887">
    <property type="term" value="F:DNA-directed DNA polymerase activity"/>
    <property type="evidence" value="ECO:0007669"/>
    <property type="project" value="InterPro"/>
</dbReference>
<dbReference type="RefSeq" id="WP_117173344.1">
    <property type="nucleotide sequence ID" value="NZ_QFZK01000001.1"/>
</dbReference>
<protein>
    <submittedName>
        <fullName evidence="1">DNA polymerase III subunit chi</fullName>
    </submittedName>
</protein>
<dbReference type="GO" id="GO:0006260">
    <property type="term" value="P:DNA replication"/>
    <property type="evidence" value="ECO:0007669"/>
    <property type="project" value="InterPro"/>
</dbReference>
<dbReference type="Proteomes" id="UP000260665">
    <property type="component" value="Unassembled WGS sequence"/>
</dbReference>
<dbReference type="SUPFAM" id="SSF102400">
    <property type="entry name" value="DNA polymerase III chi subunit"/>
    <property type="match status" value="1"/>
</dbReference>
<dbReference type="AlphaFoldDB" id="A0A3E1RH72"/>
<keyword evidence="2" id="KW-1185">Reference proteome</keyword>
<name>A0A3E1RH72_9BURK</name>
<dbReference type="EMBL" id="QFZK01000001">
    <property type="protein sequence ID" value="RFO98591.1"/>
    <property type="molecule type" value="Genomic_DNA"/>
</dbReference>
<dbReference type="InterPro" id="IPR007459">
    <property type="entry name" value="DNA_pol3_chi"/>
</dbReference>
<evidence type="ECO:0000313" key="1">
    <source>
        <dbReference type="EMBL" id="RFO98591.1"/>
    </source>
</evidence>
<dbReference type="PANTHER" id="PTHR38767">
    <property type="entry name" value="DNA POLYMERASE III SUBUNIT CHI"/>
    <property type="match status" value="1"/>
</dbReference>
<proteinExistence type="predicted"/>
<dbReference type="GO" id="GO:0032298">
    <property type="term" value="P:positive regulation of DNA-templated DNA replication initiation"/>
    <property type="evidence" value="ECO:0007669"/>
    <property type="project" value="TreeGrafter"/>
</dbReference>
<comment type="caution">
    <text evidence="1">The sequence shown here is derived from an EMBL/GenBank/DDBJ whole genome shotgun (WGS) entry which is preliminary data.</text>
</comment>
<dbReference type="InterPro" id="IPR036768">
    <property type="entry name" value="PolIII_chi_sf"/>
</dbReference>
<dbReference type="PANTHER" id="PTHR38767:SF1">
    <property type="entry name" value="DNA POLYMERASE III SUBUNIT CHI"/>
    <property type="match status" value="1"/>
</dbReference>
<accession>A0A3E1RH72</accession>
<sequence length="149" mass="16449">MTDVAFHFGAPDRLAYTCRLLRKATATGVRLLVRSSPAEAAALDAALWALSPTDFITHCDAAAADAVRSRSSVLLVQAGDAEEALDTRFPILVNLADDVPEDFEQFQRVIEVVSTDEQDRSLARVRWKQYTERGYTITRHDLKARGEGA</sequence>
<reference evidence="1 2" key="1">
    <citation type="submission" date="2018-05" db="EMBL/GenBank/DDBJ databases">
        <title>Rhodoferax soyangensis sp.nov., isolated from an oligotrophic freshwater lake.</title>
        <authorList>
            <person name="Park M."/>
        </authorList>
    </citation>
    <scope>NUCLEOTIDE SEQUENCE [LARGE SCALE GENOMIC DNA]</scope>
    <source>
        <strain evidence="1 2">IMCC26218</strain>
    </source>
</reference>
<evidence type="ECO:0000313" key="2">
    <source>
        <dbReference type="Proteomes" id="UP000260665"/>
    </source>
</evidence>
<dbReference type="GO" id="GO:0003677">
    <property type="term" value="F:DNA binding"/>
    <property type="evidence" value="ECO:0007669"/>
    <property type="project" value="InterPro"/>
</dbReference>
<organism evidence="1 2">
    <name type="scientific">Rhodoferax lacus</name>
    <dbReference type="NCBI Taxonomy" id="2184758"/>
    <lineage>
        <taxon>Bacteria</taxon>
        <taxon>Pseudomonadati</taxon>
        <taxon>Pseudomonadota</taxon>
        <taxon>Betaproteobacteria</taxon>
        <taxon>Burkholderiales</taxon>
        <taxon>Comamonadaceae</taxon>
        <taxon>Rhodoferax</taxon>
    </lineage>
</organism>